<feature type="compositionally biased region" description="Polar residues" evidence="1">
    <location>
        <begin position="1"/>
        <end position="24"/>
    </location>
</feature>
<evidence type="ECO:0000256" key="1">
    <source>
        <dbReference type="SAM" id="MobiDB-lite"/>
    </source>
</evidence>
<dbReference type="AlphaFoldDB" id="A0A438FG43"/>
<name>A0A438FG43_VITVI</name>
<reference evidence="2 3" key="1">
    <citation type="journal article" date="2018" name="PLoS Genet.">
        <title>Population sequencing reveals clonal diversity and ancestral inbreeding in the grapevine cultivar Chardonnay.</title>
        <authorList>
            <person name="Roach M.J."/>
            <person name="Johnson D.L."/>
            <person name="Bohlmann J."/>
            <person name="van Vuuren H.J."/>
            <person name="Jones S.J."/>
            <person name="Pretorius I.S."/>
            <person name="Schmidt S.A."/>
            <person name="Borneman A.R."/>
        </authorList>
    </citation>
    <scope>NUCLEOTIDE SEQUENCE [LARGE SCALE GENOMIC DNA]</scope>
    <source>
        <strain evidence="3">cv. Chardonnay</strain>
        <tissue evidence="2">Leaf</tissue>
    </source>
</reference>
<accession>A0A438FG43</accession>
<organism evidence="2 3">
    <name type="scientific">Vitis vinifera</name>
    <name type="common">Grape</name>
    <dbReference type="NCBI Taxonomy" id="29760"/>
    <lineage>
        <taxon>Eukaryota</taxon>
        <taxon>Viridiplantae</taxon>
        <taxon>Streptophyta</taxon>
        <taxon>Embryophyta</taxon>
        <taxon>Tracheophyta</taxon>
        <taxon>Spermatophyta</taxon>
        <taxon>Magnoliopsida</taxon>
        <taxon>eudicotyledons</taxon>
        <taxon>Gunneridae</taxon>
        <taxon>Pentapetalae</taxon>
        <taxon>rosids</taxon>
        <taxon>Vitales</taxon>
        <taxon>Vitaceae</taxon>
        <taxon>Viteae</taxon>
        <taxon>Vitis</taxon>
    </lineage>
</organism>
<comment type="caution">
    <text evidence="2">The sequence shown here is derived from an EMBL/GenBank/DDBJ whole genome shotgun (WGS) entry which is preliminary data.</text>
</comment>
<feature type="region of interest" description="Disordered" evidence="1">
    <location>
        <begin position="1"/>
        <end position="62"/>
    </location>
</feature>
<protein>
    <submittedName>
        <fullName evidence="2">Uncharacterized protein</fullName>
    </submittedName>
</protein>
<gene>
    <name evidence="2" type="ORF">CK203_113867</name>
</gene>
<proteinExistence type="predicted"/>
<evidence type="ECO:0000313" key="2">
    <source>
        <dbReference type="EMBL" id="RVW58932.1"/>
    </source>
</evidence>
<evidence type="ECO:0000313" key="3">
    <source>
        <dbReference type="Proteomes" id="UP000288805"/>
    </source>
</evidence>
<sequence>MLQSLVPQSPIGSNPNPNSTSSVAMKTKRVEREHLAGAESSGDREDEQQPFEATKCVRRGRG</sequence>
<dbReference type="Proteomes" id="UP000288805">
    <property type="component" value="Unassembled WGS sequence"/>
</dbReference>
<dbReference type="EMBL" id="QGNW01000918">
    <property type="protein sequence ID" value="RVW58932.1"/>
    <property type="molecule type" value="Genomic_DNA"/>
</dbReference>